<dbReference type="GeneTree" id="ENSGT00800000124303"/>
<dbReference type="GO" id="GO:0044726">
    <property type="term" value="P:epigenetic programing of female pronucleus"/>
    <property type="evidence" value="ECO:0007669"/>
    <property type="project" value="TreeGrafter"/>
</dbReference>
<reference evidence="1" key="3">
    <citation type="submission" date="2025-09" db="UniProtKB">
        <authorList>
            <consortium name="Ensembl"/>
        </authorList>
    </citation>
    <scope>IDENTIFICATION</scope>
</reference>
<evidence type="ECO:0000313" key="2">
    <source>
        <dbReference type="Proteomes" id="UP000694520"/>
    </source>
</evidence>
<evidence type="ECO:0000313" key="1">
    <source>
        <dbReference type="Ensembl" id="ENSBGRP00000015430.1"/>
    </source>
</evidence>
<dbReference type="PANTHER" id="PTHR31577">
    <property type="entry name" value="DEVELOPMENTAL PLURIPOTENCY-ASSOCIATED PROTEIN 3-RELATED"/>
    <property type="match status" value="1"/>
</dbReference>
<dbReference type="PANTHER" id="PTHR31577:SF2">
    <property type="entry name" value="DEVELOPMENTAL PLURIPOTENCY-ASSOCIATED PROTEIN 3"/>
    <property type="match status" value="1"/>
</dbReference>
<proteinExistence type="predicted"/>
<reference evidence="1" key="2">
    <citation type="submission" date="2025-08" db="UniProtKB">
        <authorList>
            <consortium name="Ensembl"/>
        </authorList>
    </citation>
    <scope>IDENTIFICATION</scope>
</reference>
<accession>A0A8B9X520</accession>
<reference evidence="1" key="1">
    <citation type="submission" date="2019-05" db="EMBL/GenBank/DDBJ databases">
        <authorList>
            <person name="Zhang S."/>
            <person name="Liu J."/>
        </authorList>
    </citation>
    <scope>NUCLEOTIDE SEQUENCE [LARGE SCALE GENOMIC DNA]</scope>
</reference>
<dbReference type="Pfam" id="PF15549">
    <property type="entry name" value="PGC7_Stella"/>
    <property type="match status" value="1"/>
</dbReference>
<sequence>MDSSEDNPTWTLESLKTSIDDASQAMQVATQLSEMLATNLSNLTLNPSIKLPYLPEYPSQLTGQLPSEKTPHRRRGVRTVLSERRYRMQKLIESLRLRYAKGIPRVSSGLTLKDNYSSRRTLRFDQECEDSSVPVVIASLREILLMIIMRIITTQHTVIMPWNRMSHKPYSCTVLLLVILGSL</sequence>
<dbReference type="InterPro" id="IPR029096">
    <property type="entry name" value="Dppa3"/>
</dbReference>
<dbReference type="Proteomes" id="UP000694520">
    <property type="component" value="Chromosome 5"/>
</dbReference>
<organism evidence="1 2">
    <name type="scientific">Bos mutus grunniens</name>
    <name type="common">Wild yak</name>
    <name type="synonym">Bos grunniens</name>
    <dbReference type="NCBI Taxonomy" id="30521"/>
    <lineage>
        <taxon>Eukaryota</taxon>
        <taxon>Metazoa</taxon>
        <taxon>Chordata</taxon>
        <taxon>Craniata</taxon>
        <taxon>Vertebrata</taxon>
        <taxon>Euteleostomi</taxon>
        <taxon>Mammalia</taxon>
        <taxon>Eutheria</taxon>
        <taxon>Laurasiatheria</taxon>
        <taxon>Artiodactyla</taxon>
        <taxon>Ruminantia</taxon>
        <taxon>Pecora</taxon>
        <taxon>Bovidae</taxon>
        <taxon>Bovinae</taxon>
        <taxon>Bos</taxon>
    </lineage>
</organism>
<dbReference type="Ensembl" id="ENSBGRT00000017790.1">
    <property type="protein sequence ID" value="ENSBGRP00000015430.1"/>
    <property type="gene ID" value="ENSBGRG00000009703.1"/>
</dbReference>
<keyword evidence="2" id="KW-1185">Reference proteome</keyword>
<name>A0A8B9X520_BOSMU</name>
<protein>
    <submittedName>
        <fullName evidence="1">Uncharacterized protein</fullName>
    </submittedName>
</protein>
<dbReference type="AlphaFoldDB" id="A0A8B9X520"/>
<dbReference type="GO" id="GO:0005634">
    <property type="term" value="C:nucleus"/>
    <property type="evidence" value="ECO:0007669"/>
    <property type="project" value="TreeGrafter"/>
</dbReference>